<sequence length="262" mass="30749">MDMKVENDPIVKEIPVFLSKTLAEKLFVIQYPIYVKNGYTKTIFSKTSIKPENQKICLEITMDTLNEHSYDHNTGKQLAFNKNKKSTEEDNENTFDNGLMDKLVLTSERALPDCSNFAVGVFQDDELHITPLKGMLHMKLQCDYLDENDKHVRDEKTDIREDDTEEENSATPVQVKFVKHLSDNLKKKQEQSFHYHNKQIEEERWIHTNYILPDDILAKLTRMEMFCPSIEESMNPNLSQKHYLHILVPQLPKVRNLLPRIR</sequence>
<dbReference type="PANTHER" id="PTHR12069:SF0">
    <property type="entry name" value="DNA-DIRECTED RNA POLYMERASE III SUBUNIT RPC5"/>
    <property type="match status" value="1"/>
</dbReference>
<dbReference type="RefSeq" id="XP_011632382.1">
    <property type="nucleotide sequence ID" value="XM_011634080.2"/>
</dbReference>
<accession>A0A6I9W1X2</accession>
<evidence type="ECO:0000313" key="1">
    <source>
        <dbReference type="Proteomes" id="UP000504615"/>
    </source>
</evidence>
<dbReference type="InterPro" id="IPR006886">
    <property type="entry name" value="RNA_pol_III_Rpc5"/>
</dbReference>
<name>A0A6I9W1X2_9HYME</name>
<dbReference type="GO" id="GO:0042797">
    <property type="term" value="P:tRNA transcription by RNA polymerase III"/>
    <property type="evidence" value="ECO:0007669"/>
    <property type="project" value="TreeGrafter"/>
</dbReference>
<protein>
    <submittedName>
        <fullName evidence="2 3">DNA-directed RNA polymerase III subunit RPC5-like</fullName>
    </submittedName>
</protein>
<dbReference type="GO" id="GO:0005666">
    <property type="term" value="C:RNA polymerase III complex"/>
    <property type="evidence" value="ECO:0007669"/>
    <property type="project" value="TreeGrafter"/>
</dbReference>
<dbReference type="AlphaFoldDB" id="A0A6I9W1X2"/>
<dbReference type="Pfam" id="PF04801">
    <property type="entry name" value="RPC5"/>
    <property type="match status" value="1"/>
</dbReference>
<gene>
    <name evidence="2 3" type="primary">LOC105424043</name>
</gene>
<dbReference type="GeneID" id="105424043"/>
<dbReference type="OrthoDB" id="340681at2759"/>
<organism evidence="1 2">
    <name type="scientific">Pogonomyrmex barbatus</name>
    <name type="common">red harvester ant</name>
    <dbReference type="NCBI Taxonomy" id="144034"/>
    <lineage>
        <taxon>Eukaryota</taxon>
        <taxon>Metazoa</taxon>
        <taxon>Ecdysozoa</taxon>
        <taxon>Arthropoda</taxon>
        <taxon>Hexapoda</taxon>
        <taxon>Insecta</taxon>
        <taxon>Pterygota</taxon>
        <taxon>Neoptera</taxon>
        <taxon>Endopterygota</taxon>
        <taxon>Hymenoptera</taxon>
        <taxon>Apocrita</taxon>
        <taxon>Aculeata</taxon>
        <taxon>Formicoidea</taxon>
        <taxon>Formicidae</taxon>
        <taxon>Myrmicinae</taxon>
        <taxon>Pogonomyrmex</taxon>
    </lineage>
</organism>
<dbReference type="Proteomes" id="UP000504615">
    <property type="component" value="Unplaced"/>
</dbReference>
<keyword evidence="3" id="KW-0804">Transcription</keyword>
<dbReference type="RefSeq" id="XP_011632381.1">
    <property type="nucleotide sequence ID" value="XM_011634079.2"/>
</dbReference>
<evidence type="ECO:0000313" key="2">
    <source>
        <dbReference type="RefSeq" id="XP_011632381.1"/>
    </source>
</evidence>
<dbReference type="PANTHER" id="PTHR12069">
    <property type="entry name" value="DNA-DIRECTED RNA POLYMERASES III 80 KDA POLYPEPTIDE RNA POLYMERASE III SUBUNIT 5"/>
    <property type="match status" value="1"/>
</dbReference>
<keyword evidence="1" id="KW-1185">Reference proteome</keyword>
<evidence type="ECO:0000313" key="3">
    <source>
        <dbReference type="RefSeq" id="XP_011632382.1"/>
    </source>
</evidence>
<reference evidence="2 3" key="1">
    <citation type="submission" date="2025-04" db="UniProtKB">
        <authorList>
            <consortium name="RefSeq"/>
        </authorList>
    </citation>
    <scope>IDENTIFICATION</scope>
</reference>
<keyword evidence="3" id="KW-0240">DNA-directed RNA polymerase</keyword>
<dbReference type="KEGG" id="pbar:105424043"/>
<proteinExistence type="predicted"/>